<comment type="caution">
    <text evidence="1">The sequence shown here is derived from an EMBL/GenBank/DDBJ whole genome shotgun (WGS) entry which is preliminary data.</text>
</comment>
<dbReference type="Proteomes" id="UP001454036">
    <property type="component" value="Unassembled WGS sequence"/>
</dbReference>
<sequence>MYHPHRFSHQLGFAPSIPSMRNEIRATVDVMAGPRLWRICMISRIGQRVRFPSFKESTSLSKDYLACLDNVLSCGSIFSSPRIFGSGKGLLVHPGLVLKRKASLVSISEDKDPQTCQGLIGLWKSLSSLSGGTCTEVVDTGESQEGTDEFIPPSPVVALILRDGTCPEAASAEEHPSCMASEIVDATIAAPSSIQRIESIFRDSLRVALVELCSLVEGRSHEALLAEEENILASFQALSEFSRQNLTCHGKKLKAIFSKVLRIKKVQCKAASSKIHDKFVAARASSDGLSLGVSVPSCGSHRKGPPF</sequence>
<dbReference type="EMBL" id="BAABME010014204">
    <property type="protein sequence ID" value="GAA0186963.1"/>
    <property type="molecule type" value="Genomic_DNA"/>
</dbReference>
<accession>A0AAV3RZ52</accession>
<evidence type="ECO:0000313" key="2">
    <source>
        <dbReference type="Proteomes" id="UP001454036"/>
    </source>
</evidence>
<organism evidence="1 2">
    <name type="scientific">Lithospermum erythrorhizon</name>
    <name type="common">Purple gromwell</name>
    <name type="synonym">Lithospermum officinale var. erythrorhizon</name>
    <dbReference type="NCBI Taxonomy" id="34254"/>
    <lineage>
        <taxon>Eukaryota</taxon>
        <taxon>Viridiplantae</taxon>
        <taxon>Streptophyta</taxon>
        <taxon>Embryophyta</taxon>
        <taxon>Tracheophyta</taxon>
        <taxon>Spermatophyta</taxon>
        <taxon>Magnoliopsida</taxon>
        <taxon>eudicotyledons</taxon>
        <taxon>Gunneridae</taxon>
        <taxon>Pentapetalae</taxon>
        <taxon>asterids</taxon>
        <taxon>lamiids</taxon>
        <taxon>Boraginales</taxon>
        <taxon>Boraginaceae</taxon>
        <taxon>Boraginoideae</taxon>
        <taxon>Lithospermeae</taxon>
        <taxon>Lithospermum</taxon>
    </lineage>
</organism>
<keyword evidence="2" id="KW-1185">Reference proteome</keyword>
<dbReference type="AlphaFoldDB" id="A0AAV3RZ52"/>
<name>A0AAV3RZ52_LITER</name>
<reference evidence="1 2" key="1">
    <citation type="submission" date="2024-01" db="EMBL/GenBank/DDBJ databases">
        <title>The complete chloroplast genome sequence of Lithospermum erythrorhizon: insights into the phylogenetic relationship among Boraginaceae species and the maternal lineages of purple gromwells.</title>
        <authorList>
            <person name="Okada T."/>
            <person name="Watanabe K."/>
        </authorList>
    </citation>
    <scope>NUCLEOTIDE SEQUENCE [LARGE SCALE GENOMIC DNA]</scope>
</reference>
<gene>
    <name evidence="1" type="ORF">LIER_34251</name>
</gene>
<proteinExistence type="predicted"/>
<protein>
    <submittedName>
        <fullName evidence="1">Uncharacterized protein</fullName>
    </submittedName>
</protein>
<evidence type="ECO:0000313" key="1">
    <source>
        <dbReference type="EMBL" id="GAA0186963.1"/>
    </source>
</evidence>